<evidence type="ECO:0000313" key="2">
    <source>
        <dbReference type="Proteomes" id="UP001183643"/>
    </source>
</evidence>
<keyword evidence="2" id="KW-1185">Reference proteome</keyword>
<gene>
    <name evidence="1" type="ORF">J2S41_006729</name>
</gene>
<evidence type="ECO:0000313" key="1">
    <source>
        <dbReference type="EMBL" id="MDR7279951.1"/>
    </source>
</evidence>
<sequence>MPAHVELGANLLTIQCRHETTGSAGKSFRYRLLRDALALAEVRNSWREPTSLFTVVTLPPGSRKSAVFAAMAHCLPLKRRR</sequence>
<name>A0AAE3YXU4_9ACTN</name>
<dbReference type="EMBL" id="JAVDYB010000001">
    <property type="protein sequence ID" value="MDR7279951.1"/>
    <property type="molecule type" value="Genomic_DNA"/>
</dbReference>
<protein>
    <submittedName>
        <fullName evidence="1">Uncharacterized protein</fullName>
    </submittedName>
</protein>
<proteinExistence type="predicted"/>
<dbReference type="AlphaFoldDB" id="A0AAE3YXU4"/>
<reference evidence="1" key="1">
    <citation type="submission" date="2023-07" db="EMBL/GenBank/DDBJ databases">
        <title>Sequencing the genomes of 1000 actinobacteria strains.</title>
        <authorList>
            <person name="Klenk H.-P."/>
        </authorList>
    </citation>
    <scope>NUCLEOTIDE SEQUENCE</scope>
    <source>
        <strain evidence="1">DSM 44707</strain>
    </source>
</reference>
<organism evidence="1 2">
    <name type="scientific">Catenuloplanes atrovinosus</name>
    <dbReference type="NCBI Taxonomy" id="137266"/>
    <lineage>
        <taxon>Bacteria</taxon>
        <taxon>Bacillati</taxon>
        <taxon>Actinomycetota</taxon>
        <taxon>Actinomycetes</taxon>
        <taxon>Micromonosporales</taxon>
        <taxon>Micromonosporaceae</taxon>
        <taxon>Catenuloplanes</taxon>
    </lineage>
</organism>
<comment type="caution">
    <text evidence="1">The sequence shown here is derived from an EMBL/GenBank/DDBJ whole genome shotgun (WGS) entry which is preliminary data.</text>
</comment>
<accession>A0AAE3YXU4</accession>
<dbReference type="Proteomes" id="UP001183643">
    <property type="component" value="Unassembled WGS sequence"/>
</dbReference>